<dbReference type="Pfam" id="PF13810">
    <property type="entry name" value="DUF4185"/>
    <property type="match status" value="1"/>
</dbReference>
<sequence>MGAAAHIGRVGGLAVALGVGTAIATGHGVALADDGDSGTSTSSAESSSPQSATEKSESAETPSQTGSTTATTTDDESTDEAPAGTTGVVTAQTNTGTSPTAETSEDSGAEDDTTVEEEAAEEEEPAVTPETPDPEPAEPDEPAEPSSDDDPPPTAPSPSSSSTKSRSAASTTPTTAAQPAATTSARTAQSLDDPASPVRRTETVARFVDARVLAAASPVMMSPKMAALSAATEVTEVAPASTSTPPQDLFTAVTTLVSNVVNLVLNPMAGTAPTAPTQPVLMWGLLAFARREFESFLTGLSGQGAAESTAAQTTTSLALAAATAAANPRPGFPRPGQQLSPSTKFIDWVTGNYPTNNTAERFGVWGTDIGVMWDNGMEDDPSTPWNEHQVLIAVGDTFSGPNMTGIWRLNTIFRSADDYLADGMSIPDGEWFNGNMFGGAPLSSPTFARQIIHPAPGLPTGVTLIPTAGIALPTPGTQFGVTQYVSFMSVSQWGSPGRWTTNYSAIAYSTDNGENWTVAPSSVRYNSPWSGHKNFQQSAFVRGDDGYVYVYGTPNGRQGAAYVARVLEKDILDVSQYEYYNGGTRAWIWSTPAGWYKNDPGKATPVFGVDRGACGVGKVGNQVSEMSVQYNKHLDKYVVLHGDQFNNIVMRTADSPEGPWSSAKVLMGQQNGGIYAPMMHPWSPSTLGTGSELYWNLSLWSEYNVMLMSTDLDKV</sequence>
<feature type="compositionally biased region" description="Low complexity" evidence="1">
    <location>
        <begin position="60"/>
        <end position="72"/>
    </location>
</feature>
<accession>A0A1A0R0J2</accession>
<dbReference type="EMBL" id="MVHP01000012">
    <property type="protein sequence ID" value="ORA65777.1"/>
    <property type="molecule type" value="Genomic_DNA"/>
</dbReference>
<dbReference type="CDD" id="cd15482">
    <property type="entry name" value="Sialidase_non-viral"/>
    <property type="match status" value="1"/>
</dbReference>
<dbReference type="Proteomes" id="UP000192772">
    <property type="component" value="Unassembled WGS sequence"/>
</dbReference>
<dbReference type="RefSeq" id="WP_046752113.1">
    <property type="nucleotide sequence ID" value="NZ_JBCGVB010000003.1"/>
</dbReference>
<protein>
    <recommendedName>
        <fullName evidence="2">DUF4185 domain-containing protein</fullName>
    </recommendedName>
</protein>
<feature type="compositionally biased region" description="Acidic residues" evidence="1">
    <location>
        <begin position="132"/>
        <end position="151"/>
    </location>
</feature>
<feature type="domain" description="DUF4185" evidence="2">
    <location>
        <begin position="355"/>
        <end position="708"/>
    </location>
</feature>
<evidence type="ECO:0000259" key="2">
    <source>
        <dbReference type="Pfam" id="PF13810"/>
    </source>
</evidence>
<feature type="compositionally biased region" description="Low complexity" evidence="1">
    <location>
        <begin position="37"/>
        <end position="53"/>
    </location>
</feature>
<gene>
    <name evidence="3" type="ORF">BST23_12230</name>
</gene>
<dbReference type="OrthoDB" id="284233at2"/>
<proteinExistence type="predicted"/>
<evidence type="ECO:0000313" key="3">
    <source>
        <dbReference type="EMBL" id="ORA65777.1"/>
    </source>
</evidence>
<feature type="compositionally biased region" description="Acidic residues" evidence="1">
    <location>
        <begin position="103"/>
        <end position="125"/>
    </location>
</feature>
<feature type="compositionally biased region" description="Polar residues" evidence="1">
    <location>
        <begin position="87"/>
        <end position="102"/>
    </location>
</feature>
<reference evidence="3 4" key="1">
    <citation type="submission" date="2017-02" db="EMBL/GenBank/DDBJ databases">
        <title>The new phylogeny of genus Mycobacterium.</title>
        <authorList>
            <person name="Tortoli E."/>
            <person name="Trovato A."/>
            <person name="Cirillo D.M."/>
        </authorList>
    </citation>
    <scope>NUCLEOTIDE SEQUENCE [LARGE SCALE GENOMIC DNA]</scope>
    <source>
        <strain evidence="3 4">FI-09383</strain>
    </source>
</reference>
<accession>A0A0M2ZGG4</accession>
<dbReference type="InterPro" id="IPR025442">
    <property type="entry name" value="DUF4185"/>
</dbReference>
<name>A0A0M2ZGG4_9MYCO</name>
<dbReference type="STRING" id="81858.BST23_12230"/>
<comment type="caution">
    <text evidence="3">The sequence shown here is derived from an EMBL/GenBank/DDBJ whole genome shotgun (WGS) entry which is preliminary data.</text>
</comment>
<evidence type="ECO:0000313" key="4">
    <source>
        <dbReference type="Proteomes" id="UP000192772"/>
    </source>
</evidence>
<feature type="compositionally biased region" description="Low complexity" evidence="1">
    <location>
        <begin position="157"/>
        <end position="190"/>
    </location>
</feature>
<evidence type="ECO:0000256" key="1">
    <source>
        <dbReference type="SAM" id="MobiDB-lite"/>
    </source>
</evidence>
<organism evidence="3 4">
    <name type="scientific">Mycolicibacterium elephantis</name>
    <dbReference type="NCBI Taxonomy" id="81858"/>
    <lineage>
        <taxon>Bacteria</taxon>
        <taxon>Bacillati</taxon>
        <taxon>Actinomycetota</taxon>
        <taxon>Actinomycetes</taxon>
        <taxon>Mycobacteriales</taxon>
        <taxon>Mycobacteriaceae</taxon>
        <taxon>Mycolicibacterium</taxon>
    </lineage>
</organism>
<feature type="region of interest" description="Disordered" evidence="1">
    <location>
        <begin position="29"/>
        <end position="198"/>
    </location>
</feature>
<dbReference type="AlphaFoldDB" id="A0A0M2ZGG4"/>